<proteinExistence type="predicted"/>
<dbReference type="CDD" id="cd00038">
    <property type="entry name" value="CAP_ED"/>
    <property type="match status" value="1"/>
</dbReference>
<organism evidence="5 6">
    <name type="scientific">Jejuia pallidilutea</name>
    <dbReference type="NCBI Taxonomy" id="504487"/>
    <lineage>
        <taxon>Bacteria</taxon>
        <taxon>Pseudomonadati</taxon>
        <taxon>Bacteroidota</taxon>
        <taxon>Flavobacteriia</taxon>
        <taxon>Flavobacteriales</taxon>
        <taxon>Flavobacteriaceae</taxon>
        <taxon>Jejuia</taxon>
    </lineage>
</organism>
<dbReference type="Pfam" id="PF13545">
    <property type="entry name" value="HTH_Crp_2"/>
    <property type="match status" value="1"/>
</dbReference>
<dbReference type="InterPro" id="IPR036388">
    <property type="entry name" value="WH-like_DNA-bd_sf"/>
</dbReference>
<keyword evidence="3" id="KW-0804">Transcription</keyword>
<dbReference type="InterPro" id="IPR050397">
    <property type="entry name" value="Env_Response_Regulators"/>
</dbReference>
<dbReference type="PANTHER" id="PTHR24567">
    <property type="entry name" value="CRP FAMILY TRANSCRIPTIONAL REGULATORY PROTEIN"/>
    <property type="match status" value="1"/>
</dbReference>
<dbReference type="SUPFAM" id="SSF51206">
    <property type="entry name" value="cAMP-binding domain-like"/>
    <property type="match status" value="1"/>
</dbReference>
<dbReference type="GO" id="GO:0003677">
    <property type="term" value="F:DNA binding"/>
    <property type="evidence" value="ECO:0007669"/>
    <property type="project" value="UniProtKB-KW"/>
</dbReference>
<dbReference type="GO" id="GO:0003700">
    <property type="term" value="F:DNA-binding transcription factor activity"/>
    <property type="evidence" value="ECO:0007669"/>
    <property type="project" value="TreeGrafter"/>
</dbReference>
<evidence type="ECO:0000256" key="1">
    <source>
        <dbReference type="ARBA" id="ARBA00023015"/>
    </source>
</evidence>
<keyword evidence="6" id="KW-1185">Reference proteome</keyword>
<dbReference type="Gene3D" id="2.60.120.10">
    <property type="entry name" value="Jelly Rolls"/>
    <property type="match status" value="1"/>
</dbReference>
<dbReference type="SMART" id="SM00419">
    <property type="entry name" value="HTH_CRP"/>
    <property type="match status" value="1"/>
</dbReference>
<sequence length="211" mass="24365">MGMDKNLLLQKFAQTLDSALITEISEKGIFKSFKKDDIIIDIHQTLKFIPLLLTGDIKIIREDSDGNELLIYFLEAGDTCTMSLTCCLGTTKSKIRAVAEKDSTLVMIPVENMQKWFHNNESWRNFILQSYQIRFDEMLEAIDSLAFMKMDERLYKYLKNMAMVDGTKTISIKHQDIAEDLNTSRVVVSRLLKKLENENKIELGRNKIVMI</sequence>
<evidence type="ECO:0000313" key="6">
    <source>
        <dbReference type="Proteomes" id="UP000030184"/>
    </source>
</evidence>
<comment type="caution">
    <text evidence="5">The sequence shown here is derived from an EMBL/GenBank/DDBJ whole genome shotgun (WGS) entry which is preliminary data.</text>
</comment>
<dbReference type="AlphaFoldDB" id="A0A098LT75"/>
<dbReference type="InterPro" id="IPR036390">
    <property type="entry name" value="WH_DNA-bd_sf"/>
</dbReference>
<gene>
    <name evidence="5" type="ORF">JCM19538_565</name>
</gene>
<dbReference type="GO" id="GO:0005829">
    <property type="term" value="C:cytosol"/>
    <property type="evidence" value="ECO:0007669"/>
    <property type="project" value="TreeGrafter"/>
</dbReference>
<dbReference type="PROSITE" id="PS51063">
    <property type="entry name" value="HTH_CRP_2"/>
    <property type="match status" value="1"/>
</dbReference>
<evidence type="ECO:0000259" key="4">
    <source>
        <dbReference type="PROSITE" id="PS51063"/>
    </source>
</evidence>
<accession>A0A098LT75</accession>
<evidence type="ECO:0000256" key="2">
    <source>
        <dbReference type="ARBA" id="ARBA00023125"/>
    </source>
</evidence>
<dbReference type="EMBL" id="BBNY01000015">
    <property type="protein sequence ID" value="GAL89583.1"/>
    <property type="molecule type" value="Genomic_DNA"/>
</dbReference>
<dbReference type="Pfam" id="PF00027">
    <property type="entry name" value="cNMP_binding"/>
    <property type="match status" value="1"/>
</dbReference>
<keyword evidence="1" id="KW-0805">Transcription regulation</keyword>
<dbReference type="Proteomes" id="UP000030184">
    <property type="component" value="Unassembled WGS sequence"/>
</dbReference>
<dbReference type="Gene3D" id="1.10.10.10">
    <property type="entry name" value="Winged helix-like DNA-binding domain superfamily/Winged helix DNA-binding domain"/>
    <property type="match status" value="1"/>
</dbReference>
<keyword evidence="2" id="KW-0238">DNA-binding</keyword>
<protein>
    <submittedName>
        <fullName evidence="5">Transcriptional regulator</fullName>
    </submittedName>
</protein>
<dbReference type="InterPro" id="IPR014710">
    <property type="entry name" value="RmlC-like_jellyroll"/>
</dbReference>
<feature type="domain" description="HTH crp-type" evidence="4">
    <location>
        <begin position="148"/>
        <end position="211"/>
    </location>
</feature>
<evidence type="ECO:0000256" key="3">
    <source>
        <dbReference type="ARBA" id="ARBA00023163"/>
    </source>
</evidence>
<dbReference type="InterPro" id="IPR012318">
    <property type="entry name" value="HTH_CRP"/>
</dbReference>
<dbReference type="PANTHER" id="PTHR24567:SF26">
    <property type="entry name" value="REGULATORY PROTEIN YEIL"/>
    <property type="match status" value="1"/>
</dbReference>
<evidence type="ECO:0000313" key="5">
    <source>
        <dbReference type="EMBL" id="GAL89583.1"/>
    </source>
</evidence>
<dbReference type="SUPFAM" id="SSF46785">
    <property type="entry name" value="Winged helix' DNA-binding domain"/>
    <property type="match status" value="1"/>
</dbReference>
<dbReference type="InterPro" id="IPR018490">
    <property type="entry name" value="cNMP-bd_dom_sf"/>
</dbReference>
<reference evidence="6" key="1">
    <citation type="journal article" date="2014" name="Genome Announc.">
        <title>Draft Genome Sequence of Marine Flavobacterium Jejuia pallidilutea Strain 11shimoA1 and Pigmentation Mutants.</title>
        <authorList>
            <person name="Takatani N."/>
            <person name="Nakanishi M."/>
            <person name="Meirelles P."/>
            <person name="Mino S."/>
            <person name="Suda W."/>
            <person name="Oshima K."/>
            <person name="Hattori M."/>
            <person name="Ohkuma M."/>
            <person name="Hosokawa M."/>
            <person name="Miyashita K."/>
            <person name="Thompson F.L."/>
            <person name="Niwa A."/>
            <person name="Sawabe T."/>
            <person name="Sawabe T."/>
        </authorList>
    </citation>
    <scope>NUCLEOTIDE SEQUENCE [LARGE SCALE GENOMIC DNA]</scope>
    <source>
        <strain evidence="6">JCM 19538</strain>
    </source>
</reference>
<name>A0A098LT75_9FLAO</name>
<dbReference type="InterPro" id="IPR000595">
    <property type="entry name" value="cNMP-bd_dom"/>
</dbReference>